<dbReference type="PROSITE" id="PS50943">
    <property type="entry name" value="HTH_CROC1"/>
    <property type="match status" value="1"/>
</dbReference>
<dbReference type="CDD" id="cd00093">
    <property type="entry name" value="HTH_XRE"/>
    <property type="match status" value="1"/>
</dbReference>
<reference evidence="2 3" key="1">
    <citation type="submission" date="2018-07" db="EMBL/GenBank/DDBJ databases">
        <title>Genomic Encyclopedia of Type Strains, Phase III (KMG-III): the genomes of soil and plant-associated and newly described type strains.</title>
        <authorList>
            <person name="Whitman W."/>
        </authorList>
    </citation>
    <scope>NUCLEOTIDE SEQUENCE [LARGE SCALE GENOMIC DNA]</scope>
    <source>
        <strain evidence="2 3">CECT 8575</strain>
    </source>
</reference>
<feature type="domain" description="HTH cro/C1-type" evidence="1">
    <location>
        <begin position="17"/>
        <end position="71"/>
    </location>
</feature>
<keyword evidence="3" id="KW-1185">Reference proteome</keyword>
<dbReference type="SUPFAM" id="SSF47413">
    <property type="entry name" value="lambda repressor-like DNA-binding domains"/>
    <property type="match status" value="1"/>
</dbReference>
<evidence type="ECO:0000259" key="1">
    <source>
        <dbReference type="PROSITE" id="PS50943"/>
    </source>
</evidence>
<organism evidence="2 3">
    <name type="scientific">Halopolyspora algeriensis</name>
    <dbReference type="NCBI Taxonomy" id="1500506"/>
    <lineage>
        <taxon>Bacteria</taxon>
        <taxon>Bacillati</taxon>
        <taxon>Actinomycetota</taxon>
        <taxon>Actinomycetes</taxon>
        <taxon>Actinomycetes incertae sedis</taxon>
        <taxon>Halopolyspora</taxon>
    </lineage>
</organism>
<dbReference type="Gene3D" id="1.10.260.40">
    <property type="entry name" value="lambda repressor-like DNA-binding domains"/>
    <property type="match status" value="1"/>
</dbReference>
<dbReference type="InterPro" id="IPR001387">
    <property type="entry name" value="Cro/C1-type_HTH"/>
</dbReference>
<comment type="caution">
    <text evidence="2">The sequence shown here is derived from an EMBL/GenBank/DDBJ whole genome shotgun (WGS) entry which is preliminary data.</text>
</comment>
<dbReference type="SMART" id="SM00530">
    <property type="entry name" value="HTH_XRE"/>
    <property type="match status" value="1"/>
</dbReference>
<dbReference type="EMBL" id="QPJC01000013">
    <property type="protein sequence ID" value="RCW40033.1"/>
    <property type="molecule type" value="Genomic_DNA"/>
</dbReference>
<protein>
    <submittedName>
        <fullName evidence="2">Helix-turn-helix protein</fullName>
    </submittedName>
</protein>
<gene>
    <name evidence="2" type="ORF">DFQ14_113116</name>
</gene>
<dbReference type="InterPro" id="IPR010982">
    <property type="entry name" value="Lambda_DNA-bd_dom_sf"/>
</dbReference>
<sequence>MGRVRQTLERRQLGLALQRLRTSADKSRQEAADVLGKVRSRIAELEEGKSTVSSDDLAALLDLYGVTGEERETVLALAAEARKRQPRRPYTDVLPRAYQRFADLEASAGEINSYEPSIIPGLLQSPGYIRAVVNDWDGILPKSSEAEFEDRVTFRMERQARTLGTDGPQNIRIVVTDEALRSMPGSPELKKEQLDHVLSLMRRQNGPSVQVLPRQATITPALGGGFTVFGFMGESAPVAFSSVLYGPSVYLDGEADTEALSRLFERIRELAMSPADSTVWVERLLEEV</sequence>
<dbReference type="Proteomes" id="UP000253495">
    <property type="component" value="Unassembled WGS sequence"/>
</dbReference>
<dbReference type="InterPro" id="IPR043917">
    <property type="entry name" value="DUF5753"/>
</dbReference>
<dbReference type="RefSeq" id="WP_114454479.1">
    <property type="nucleotide sequence ID" value="NZ_QPJC01000013.1"/>
</dbReference>
<evidence type="ECO:0000313" key="2">
    <source>
        <dbReference type="EMBL" id="RCW40033.1"/>
    </source>
</evidence>
<proteinExistence type="predicted"/>
<accession>A0A368VFN3</accession>
<dbReference type="AlphaFoldDB" id="A0A368VFN3"/>
<dbReference type="Pfam" id="PF19054">
    <property type="entry name" value="DUF5753"/>
    <property type="match status" value="1"/>
</dbReference>
<evidence type="ECO:0000313" key="3">
    <source>
        <dbReference type="Proteomes" id="UP000253495"/>
    </source>
</evidence>
<dbReference type="GO" id="GO:0003677">
    <property type="term" value="F:DNA binding"/>
    <property type="evidence" value="ECO:0007669"/>
    <property type="project" value="InterPro"/>
</dbReference>
<dbReference type="Pfam" id="PF13560">
    <property type="entry name" value="HTH_31"/>
    <property type="match status" value="1"/>
</dbReference>
<name>A0A368VFN3_9ACTN</name>